<name>A0ABZ0M0A2_9ACTN</name>
<dbReference type="EMBL" id="CP137573">
    <property type="protein sequence ID" value="WOX25111.1"/>
    <property type="molecule type" value="Genomic_DNA"/>
</dbReference>
<accession>A0ABZ0M0A2</accession>
<protein>
    <submittedName>
        <fullName evidence="1">Uncharacterized protein</fullName>
    </submittedName>
</protein>
<dbReference type="Proteomes" id="UP001301731">
    <property type="component" value="Chromosome"/>
</dbReference>
<evidence type="ECO:0000313" key="2">
    <source>
        <dbReference type="Proteomes" id="UP001301731"/>
    </source>
</evidence>
<sequence length="228" mass="24780">MSDPRPSDDLAATFARMGGPDEEKIWSALFDDICHQGSVYDDSFLALPFLAAIAKGDAPGDVHQAVSMAGLIVSAADEGHTERYADEIAALRPVGRRLLTTATGHYDFVDMFQCVLAFEGERLWSQSRLEGLVECEYEVECPSCWSELLLSFDDDGDADYAEAGRNRTPLRPADPRNLGPIPARLRLAAAEARLTNVARGVTFLFGTADCPDCEAAFAVSEQVAARPY</sequence>
<keyword evidence="2" id="KW-1185">Reference proteome</keyword>
<gene>
    <name evidence="1" type="ORF">R2D22_28480</name>
</gene>
<proteinExistence type="predicted"/>
<organism evidence="1 2">
    <name type="scientific">Streptomyces solicathayae</name>
    <dbReference type="NCBI Taxonomy" id="3081768"/>
    <lineage>
        <taxon>Bacteria</taxon>
        <taxon>Bacillati</taxon>
        <taxon>Actinomycetota</taxon>
        <taxon>Actinomycetes</taxon>
        <taxon>Kitasatosporales</taxon>
        <taxon>Streptomycetaceae</taxon>
        <taxon>Streptomyces</taxon>
    </lineage>
</organism>
<dbReference type="RefSeq" id="WP_318107551.1">
    <property type="nucleotide sequence ID" value="NZ_CP137573.1"/>
</dbReference>
<evidence type="ECO:0000313" key="1">
    <source>
        <dbReference type="EMBL" id="WOX25111.1"/>
    </source>
</evidence>
<reference evidence="1 2" key="1">
    <citation type="submission" date="2023-10" db="EMBL/GenBank/DDBJ databases">
        <title>The genome sequence of Streptomyces sp. HUAS YS2.</title>
        <authorList>
            <person name="Mo P."/>
        </authorList>
    </citation>
    <scope>NUCLEOTIDE SEQUENCE [LARGE SCALE GENOMIC DNA]</scope>
    <source>
        <strain evidence="1 2">HUAS YS2</strain>
    </source>
</reference>